<sequence length="162" mass="17851">MRMLESSWMVVCCLTSCVAAPHLTAPGLPPELTLLHLRLSISRFTPYPCSIFVPLPSRTIIPLPPCLSPMISIGMAVIVVHYTCPIRHSKLPLFADPCSILFLSVDPCRTLSLSPSILNLPFPYHRRRSSVSRSATASPFCFSSVFFAPLLVHWLSSVCSVL</sequence>
<protein>
    <recommendedName>
        <fullName evidence="5">Secreted protein</fullName>
    </recommendedName>
</protein>
<dbReference type="Proteomes" id="UP000298030">
    <property type="component" value="Unassembled WGS sequence"/>
</dbReference>
<keyword evidence="1" id="KW-0812">Transmembrane</keyword>
<feature type="transmembrane region" description="Helical" evidence="1">
    <location>
        <begin position="135"/>
        <end position="156"/>
    </location>
</feature>
<feature type="chain" id="PRO_5021494684" description="Secreted protein" evidence="2">
    <location>
        <begin position="20"/>
        <end position="162"/>
    </location>
</feature>
<accession>A0A4Y7S9I9</accession>
<reference evidence="3 4" key="1">
    <citation type="journal article" date="2019" name="Nat. Ecol. Evol.">
        <title>Megaphylogeny resolves global patterns of mushroom evolution.</title>
        <authorList>
            <person name="Varga T."/>
            <person name="Krizsan K."/>
            <person name="Foldi C."/>
            <person name="Dima B."/>
            <person name="Sanchez-Garcia M."/>
            <person name="Sanchez-Ramirez S."/>
            <person name="Szollosi G.J."/>
            <person name="Szarkandi J.G."/>
            <person name="Papp V."/>
            <person name="Albert L."/>
            <person name="Andreopoulos W."/>
            <person name="Angelini C."/>
            <person name="Antonin V."/>
            <person name="Barry K.W."/>
            <person name="Bougher N.L."/>
            <person name="Buchanan P."/>
            <person name="Buyck B."/>
            <person name="Bense V."/>
            <person name="Catcheside P."/>
            <person name="Chovatia M."/>
            <person name="Cooper J."/>
            <person name="Damon W."/>
            <person name="Desjardin D."/>
            <person name="Finy P."/>
            <person name="Geml J."/>
            <person name="Haridas S."/>
            <person name="Hughes K."/>
            <person name="Justo A."/>
            <person name="Karasinski D."/>
            <person name="Kautmanova I."/>
            <person name="Kiss B."/>
            <person name="Kocsube S."/>
            <person name="Kotiranta H."/>
            <person name="LaButti K.M."/>
            <person name="Lechner B.E."/>
            <person name="Liimatainen K."/>
            <person name="Lipzen A."/>
            <person name="Lukacs Z."/>
            <person name="Mihaltcheva S."/>
            <person name="Morgado L.N."/>
            <person name="Niskanen T."/>
            <person name="Noordeloos M.E."/>
            <person name="Ohm R.A."/>
            <person name="Ortiz-Santana B."/>
            <person name="Ovrebo C."/>
            <person name="Racz N."/>
            <person name="Riley R."/>
            <person name="Savchenko A."/>
            <person name="Shiryaev A."/>
            <person name="Soop K."/>
            <person name="Spirin V."/>
            <person name="Szebenyi C."/>
            <person name="Tomsovsky M."/>
            <person name="Tulloss R.E."/>
            <person name="Uehling J."/>
            <person name="Grigoriev I.V."/>
            <person name="Vagvolgyi C."/>
            <person name="Papp T."/>
            <person name="Martin F.M."/>
            <person name="Miettinen O."/>
            <person name="Hibbett D.S."/>
            <person name="Nagy L.G."/>
        </authorList>
    </citation>
    <scope>NUCLEOTIDE SEQUENCE [LARGE SCALE GENOMIC DNA]</scope>
    <source>
        <strain evidence="3 4">FP101781</strain>
    </source>
</reference>
<feature type="transmembrane region" description="Helical" evidence="1">
    <location>
        <begin position="60"/>
        <end position="84"/>
    </location>
</feature>
<organism evidence="3 4">
    <name type="scientific">Coprinellus micaceus</name>
    <name type="common">Glistening ink-cap mushroom</name>
    <name type="synonym">Coprinus micaceus</name>
    <dbReference type="NCBI Taxonomy" id="71717"/>
    <lineage>
        <taxon>Eukaryota</taxon>
        <taxon>Fungi</taxon>
        <taxon>Dikarya</taxon>
        <taxon>Basidiomycota</taxon>
        <taxon>Agaricomycotina</taxon>
        <taxon>Agaricomycetes</taxon>
        <taxon>Agaricomycetidae</taxon>
        <taxon>Agaricales</taxon>
        <taxon>Agaricineae</taxon>
        <taxon>Psathyrellaceae</taxon>
        <taxon>Coprinellus</taxon>
    </lineage>
</organism>
<feature type="signal peptide" evidence="2">
    <location>
        <begin position="1"/>
        <end position="19"/>
    </location>
</feature>
<name>A0A4Y7S9I9_COPMI</name>
<keyword evidence="4" id="KW-1185">Reference proteome</keyword>
<evidence type="ECO:0000256" key="1">
    <source>
        <dbReference type="SAM" id="Phobius"/>
    </source>
</evidence>
<evidence type="ECO:0000256" key="2">
    <source>
        <dbReference type="SAM" id="SignalP"/>
    </source>
</evidence>
<proteinExistence type="predicted"/>
<keyword evidence="1" id="KW-0472">Membrane</keyword>
<dbReference type="AlphaFoldDB" id="A0A4Y7S9I9"/>
<dbReference type="EMBL" id="QPFP01000285">
    <property type="protein sequence ID" value="TEB18153.1"/>
    <property type="molecule type" value="Genomic_DNA"/>
</dbReference>
<comment type="caution">
    <text evidence="3">The sequence shown here is derived from an EMBL/GenBank/DDBJ whole genome shotgun (WGS) entry which is preliminary data.</text>
</comment>
<evidence type="ECO:0000313" key="3">
    <source>
        <dbReference type="EMBL" id="TEB18153.1"/>
    </source>
</evidence>
<gene>
    <name evidence="3" type="ORF">FA13DRAFT_678198</name>
</gene>
<evidence type="ECO:0008006" key="5">
    <source>
        <dbReference type="Google" id="ProtNLM"/>
    </source>
</evidence>
<keyword evidence="2" id="KW-0732">Signal</keyword>
<keyword evidence="1" id="KW-1133">Transmembrane helix</keyword>
<evidence type="ECO:0000313" key="4">
    <source>
        <dbReference type="Proteomes" id="UP000298030"/>
    </source>
</evidence>